<evidence type="ECO:0000256" key="6">
    <source>
        <dbReference type="ARBA" id="ARBA00022801"/>
    </source>
</evidence>
<evidence type="ECO:0000256" key="5">
    <source>
        <dbReference type="ARBA" id="ARBA00022759"/>
    </source>
</evidence>
<name>A0AAV4QDV6_9ARAC</name>
<dbReference type="GO" id="GO:0003676">
    <property type="term" value="F:nucleic acid binding"/>
    <property type="evidence" value="ECO:0007669"/>
    <property type="project" value="InterPro"/>
</dbReference>
<keyword evidence="2" id="KW-0808">Transferase</keyword>
<evidence type="ECO:0000256" key="1">
    <source>
        <dbReference type="ARBA" id="ARBA00012493"/>
    </source>
</evidence>
<evidence type="ECO:0000256" key="4">
    <source>
        <dbReference type="ARBA" id="ARBA00022722"/>
    </source>
</evidence>
<feature type="domain" description="Integrase catalytic" evidence="12">
    <location>
        <begin position="1"/>
        <end position="95"/>
    </location>
</feature>
<keyword evidence="7" id="KW-0695">RNA-directed DNA polymerase</keyword>
<dbReference type="InterPro" id="IPR041373">
    <property type="entry name" value="RT_RNaseH"/>
</dbReference>
<proteinExistence type="predicted"/>
<dbReference type="InterPro" id="IPR021109">
    <property type="entry name" value="Peptidase_aspartic_dom_sf"/>
</dbReference>
<evidence type="ECO:0000313" key="14">
    <source>
        <dbReference type="Proteomes" id="UP001054837"/>
    </source>
</evidence>
<dbReference type="EMBL" id="BPLQ01004193">
    <property type="protein sequence ID" value="GIY06281.1"/>
    <property type="molecule type" value="Genomic_DNA"/>
</dbReference>
<dbReference type="FunFam" id="3.30.420.10:FF:000032">
    <property type="entry name" value="Retrovirus-related Pol polyprotein from transposon 297-like Protein"/>
    <property type="match status" value="2"/>
</dbReference>
<keyword evidence="14" id="KW-1185">Reference proteome</keyword>
<dbReference type="FunFam" id="3.30.70.270:FF:000020">
    <property type="entry name" value="Transposon Tf2-6 polyprotein-like Protein"/>
    <property type="match status" value="1"/>
</dbReference>
<evidence type="ECO:0000256" key="9">
    <source>
        <dbReference type="SAM" id="MobiDB-lite"/>
    </source>
</evidence>
<feature type="domain" description="CCHC-type" evidence="10">
    <location>
        <begin position="360"/>
        <end position="376"/>
    </location>
</feature>
<dbReference type="GO" id="GO:0003964">
    <property type="term" value="F:RNA-directed DNA polymerase activity"/>
    <property type="evidence" value="ECO:0007669"/>
    <property type="project" value="UniProtKB-KW"/>
</dbReference>
<dbReference type="InterPro" id="IPR001878">
    <property type="entry name" value="Znf_CCHC"/>
</dbReference>
<evidence type="ECO:0000256" key="7">
    <source>
        <dbReference type="ARBA" id="ARBA00022918"/>
    </source>
</evidence>
<dbReference type="Gene3D" id="3.30.420.10">
    <property type="entry name" value="Ribonuclease H-like superfamily/Ribonuclease H"/>
    <property type="match status" value="2"/>
</dbReference>
<dbReference type="SUPFAM" id="SSF50630">
    <property type="entry name" value="Acid proteases"/>
    <property type="match status" value="1"/>
</dbReference>
<dbReference type="PANTHER" id="PTHR37984:SF5">
    <property type="entry name" value="PROTEIN NYNRIN-LIKE"/>
    <property type="match status" value="1"/>
</dbReference>
<dbReference type="PROSITE" id="PS00141">
    <property type="entry name" value="ASP_PROTEASE"/>
    <property type="match status" value="1"/>
</dbReference>
<dbReference type="PROSITE" id="PS50158">
    <property type="entry name" value="ZF_CCHC"/>
    <property type="match status" value="1"/>
</dbReference>
<evidence type="ECO:0000259" key="12">
    <source>
        <dbReference type="PROSITE" id="PS50994"/>
    </source>
</evidence>
<dbReference type="SMART" id="SM00343">
    <property type="entry name" value="ZnF_C2HC"/>
    <property type="match status" value="1"/>
</dbReference>
<dbReference type="Gene3D" id="2.40.70.10">
    <property type="entry name" value="Acid Proteases"/>
    <property type="match status" value="1"/>
</dbReference>
<dbReference type="SUPFAM" id="SSF56672">
    <property type="entry name" value="DNA/RNA polymerases"/>
    <property type="match status" value="1"/>
</dbReference>
<keyword evidence="8" id="KW-0862">Zinc</keyword>
<dbReference type="FunFam" id="3.10.20.370:FF:000001">
    <property type="entry name" value="Retrovirus-related Pol polyprotein from transposon 17.6-like protein"/>
    <property type="match status" value="1"/>
</dbReference>
<feature type="domain" description="Integrase catalytic" evidence="12">
    <location>
        <begin position="1337"/>
        <end position="1495"/>
    </location>
</feature>
<dbReference type="GO" id="GO:0004519">
    <property type="term" value="F:endonuclease activity"/>
    <property type="evidence" value="ECO:0007669"/>
    <property type="project" value="UniProtKB-KW"/>
</dbReference>
<evidence type="ECO:0000313" key="13">
    <source>
        <dbReference type="EMBL" id="GIY06281.1"/>
    </source>
</evidence>
<dbReference type="Pfam" id="PF00665">
    <property type="entry name" value="rve"/>
    <property type="match status" value="1"/>
</dbReference>
<keyword evidence="8" id="KW-0863">Zinc-finger</keyword>
<dbReference type="PROSITE" id="PS50994">
    <property type="entry name" value="INTEGRASE"/>
    <property type="match status" value="2"/>
</dbReference>
<dbReference type="GO" id="GO:0015074">
    <property type="term" value="P:DNA integration"/>
    <property type="evidence" value="ECO:0007669"/>
    <property type="project" value="InterPro"/>
</dbReference>
<dbReference type="FunFam" id="1.10.340.70:FF:000001">
    <property type="entry name" value="Retrovirus-related Pol polyprotein from transposon gypsy-like Protein"/>
    <property type="match status" value="1"/>
</dbReference>
<dbReference type="InterPro" id="IPR012337">
    <property type="entry name" value="RNaseH-like_sf"/>
</dbReference>
<dbReference type="InterPro" id="IPR041588">
    <property type="entry name" value="Integrase_H2C2"/>
</dbReference>
<dbReference type="InterPro" id="IPR050951">
    <property type="entry name" value="Retrovirus_Pol_polyprotein"/>
</dbReference>
<accession>A0AAV4QDV6</accession>
<dbReference type="InterPro" id="IPR043128">
    <property type="entry name" value="Rev_trsase/Diguanyl_cyclase"/>
</dbReference>
<dbReference type="SUPFAM" id="SSF57756">
    <property type="entry name" value="Retrovirus zinc finger-like domains"/>
    <property type="match status" value="1"/>
</dbReference>
<keyword evidence="5" id="KW-0255">Endonuclease</keyword>
<evidence type="ECO:0000256" key="3">
    <source>
        <dbReference type="ARBA" id="ARBA00022695"/>
    </source>
</evidence>
<feature type="region of interest" description="Disordered" evidence="9">
    <location>
        <begin position="332"/>
        <end position="353"/>
    </location>
</feature>
<dbReference type="GO" id="GO:0008270">
    <property type="term" value="F:zinc ion binding"/>
    <property type="evidence" value="ECO:0007669"/>
    <property type="project" value="UniProtKB-KW"/>
</dbReference>
<evidence type="ECO:0000256" key="8">
    <source>
        <dbReference type="PROSITE-ProRule" id="PRU00047"/>
    </source>
</evidence>
<dbReference type="InterPro" id="IPR001969">
    <property type="entry name" value="Aspartic_peptidase_AS"/>
</dbReference>
<evidence type="ECO:0000259" key="10">
    <source>
        <dbReference type="PROSITE" id="PS50158"/>
    </source>
</evidence>
<dbReference type="InterPro" id="IPR036875">
    <property type="entry name" value="Znf_CCHC_sf"/>
</dbReference>
<dbReference type="PANTHER" id="PTHR37984">
    <property type="entry name" value="PROTEIN CBG26694"/>
    <property type="match status" value="1"/>
</dbReference>
<dbReference type="CDD" id="cd00303">
    <property type="entry name" value="retropepsin_like"/>
    <property type="match status" value="1"/>
</dbReference>
<dbReference type="EC" id="2.7.7.49" evidence="1"/>
<dbReference type="PROSITE" id="PS50878">
    <property type="entry name" value="RT_POL"/>
    <property type="match status" value="1"/>
</dbReference>
<comment type="caution">
    <text evidence="13">The sequence shown here is derived from an EMBL/GenBank/DDBJ whole genome shotgun (WGS) entry which is preliminary data.</text>
</comment>
<evidence type="ECO:0000256" key="2">
    <source>
        <dbReference type="ARBA" id="ARBA00022679"/>
    </source>
</evidence>
<keyword evidence="6" id="KW-0378">Hydrolase</keyword>
<organism evidence="13 14">
    <name type="scientific">Caerostris darwini</name>
    <dbReference type="NCBI Taxonomy" id="1538125"/>
    <lineage>
        <taxon>Eukaryota</taxon>
        <taxon>Metazoa</taxon>
        <taxon>Ecdysozoa</taxon>
        <taxon>Arthropoda</taxon>
        <taxon>Chelicerata</taxon>
        <taxon>Arachnida</taxon>
        <taxon>Araneae</taxon>
        <taxon>Araneomorphae</taxon>
        <taxon>Entelegynae</taxon>
        <taxon>Araneoidea</taxon>
        <taxon>Araneidae</taxon>
        <taxon>Caerostris</taxon>
    </lineage>
</organism>
<dbReference type="Pfam" id="PF00078">
    <property type="entry name" value="RVT_1"/>
    <property type="match status" value="1"/>
</dbReference>
<dbReference type="Pfam" id="PF17917">
    <property type="entry name" value="RT_RNaseH"/>
    <property type="match status" value="1"/>
</dbReference>
<dbReference type="GO" id="GO:0042575">
    <property type="term" value="C:DNA polymerase complex"/>
    <property type="evidence" value="ECO:0007669"/>
    <property type="project" value="UniProtKB-ARBA"/>
</dbReference>
<dbReference type="InterPro" id="IPR000477">
    <property type="entry name" value="RT_dom"/>
</dbReference>
<protein>
    <recommendedName>
        <fullName evidence="1">RNA-directed DNA polymerase</fullName>
        <ecNumber evidence="1">2.7.7.49</ecNumber>
    </recommendedName>
</protein>
<dbReference type="Proteomes" id="UP001054837">
    <property type="component" value="Unassembled WGS sequence"/>
</dbReference>
<dbReference type="InterPro" id="IPR001584">
    <property type="entry name" value="Integrase_cat-core"/>
</dbReference>
<gene>
    <name evidence="13" type="primary">POL</name>
    <name evidence="13" type="ORF">CDAR_510311</name>
</gene>
<dbReference type="Pfam" id="PF00098">
    <property type="entry name" value="zf-CCHC"/>
    <property type="match status" value="1"/>
</dbReference>
<dbReference type="Gene3D" id="3.30.70.270">
    <property type="match status" value="2"/>
</dbReference>
<keyword evidence="4" id="KW-0540">Nuclease</keyword>
<reference evidence="13 14" key="1">
    <citation type="submission" date="2021-06" db="EMBL/GenBank/DDBJ databases">
        <title>Caerostris darwini draft genome.</title>
        <authorList>
            <person name="Kono N."/>
            <person name="Arakawa K."/>
        </authorList>
    </citation>
    <scope>NUCLEOTIDE SEQUENCE [LARGE SCALE GENOMIC DNA]</scope>
</reference>
<dbReference type="CDD" id="cd09274">
    <property type="entry name" value="RNase_HI_RT_Ty3"/>
    <property type="match status" value="1"/>
</dbReference>
<dbReference type="SUPFAM" id="SSF53098">
    <property type="entry name" value="Ribonuclease H-like"/>
    <property type="match status" value="2"/>
</dbReference>
<dbReference type="Gene3D" id="3.10.10.10">
    <property type="entry name" value="HIV Type 1 Reverse Transcriptase, subunit A, domain 1"/>
    <property type="match status" value="1"/>
</dbReference>
<feature type="compositionally biased region" description="Basic and acidic residues" evidence="9">
    <location>
        <begin position="332"/>
        <end position="342"/>
    </location>
</feature>
<dbReference type="InterPro" id="IPR036397">
    <property type="entry name" value="RNaseH_sf"/>
</dbReference>
<keyword evidence="8" id="KW-0479">Metal-binding</keyword>
<keyword evidence="3" id="KW-0548">Nucleotidyltransferase</keyword>
<evidence type="ECO:0000259" key="11">
    <source>
        <dbReference type="PROSITE" id="PS50878"/>
    </source>
</evidence>
<dbReference type="GO" id="GO:0006508">
    <property type="term" value="P:proteolysis"/>
    <property type="evidence" value="ECO:0007669"/>
    <property type="project" value="InterPro"/>
</dbReference>
<dbReference type="Gene3D" id="1.10.340.70">
    <property type="match status" value="1"/>
</dbReference>
<sequence length="1579" mass="180009">MQTLYSDRGSNFISAAMNEVYEKLGISKQQTLAYNPQGNGLVERLNKTLIDTLSHLVSEKQEDWCQHVPLALMAFRNAHHRSIQETPAFLVYGRDLQMPYDLIFRDQVRTYSDTPSFATQLVNRLQSSFALVKQHLEKSAEEIGQLSGWSHSQMLIIAKLKMEGNARKVYEASLQNDKELTYEKFKEAMTSHFKETPPFATEFAKFSSAVQFEFENVKDFSIRVQGLSQKCLESDSENEKVSESFKEKLLLSKFISGLKAHIRAQVLIADPSSFAEAVDFALRVERSFEVASPNVNVISQNDSNAVEGVKEGFTKTLDLVLKQLEHLNTRIDELDQHKDRPENSYTNQPLSQRRDRKPLKCFYCGRLGHIASECQRKRRDYQQGGQQNRFKSYNQRTFDGQIQKKLASGGIYSGSLNSRKTHSDLKEEKPKLSSCTMPIIEVQIEDITCRALIDTGSTMNLMSINILNKLKKCIFVDAPTVEVRTITNATMHSGCVINSKILIDKFEYEDDFVVPHSNLSPVFDIILGLNFLNKNEFIMDCKNNSLRNETTSINWNFKRSYYNVFGHIDGKINDKCREKLNTSVQNEINRSQMKLIGKSVSKVRIPPNSQRYVDISIQPTNVTLQVGQPLLIEKYVNSHSSSFLVARAVSNMNTNNRCLALILNLNDSTLVLNKGMALVSIVPIEQVAVMQNINSISVNNSQNEINWENSINLSHLNHSERSDVISLLNKYNSVFAQELSDLGECSIIQHEIHLTDNIPTRQKPYRVPYNLKAEMKKQINILLDAGIIQPSTSSYAAPVLLVKKSDGSFRLVADLRKLNSKTIPDNFPLPNLNEMIDMLSGSKFFSTLDLTSGFHQMQMNPSHAHLTGITTEFGLFQYKRLPFGLKNAGASFQRLMSIVLAGLSDLKIACYIDDIIIASKTFEEHMNRLEIVFKRLQSANLKVKPSKCSFLQHEITYLGHTVREGQVLPDGKNLDSIRKSLPPTNRKQVRSFLGLTGFYRKFIPNYSKIALPLTHLTRENTQFCWGENEQESFESLKNHLVSVPCLSLPDFDKPFAICTDASKYSLGAVLVQEDESGFQHPISFASRKLGPTEIKYSVVEKEALGVVFGINHFKNYLYGSHFIVYCDQQCLSKLMKLKDPTSRIARWLLTLQQYTYTVVHKPGRLNLMADYLSRAKYSNNNENENRLNAVNALDSNFSTFQINSMQINDIIKLQNQDGFCQQIKEKLRNNWHFSRRSPAFFVKNDLLLCYRNKRNRHDSRAKLVVPKSMVSTVLQFCHDNNSVAHPGLARTLKRIEQNYFWQGLYLNVKNYIASCHSCIQRRGFSKTVKAPIQKIPIAEYPFQKCAFDAVGPFVTSSCGNKYLIVISDYFTRYAEAYPVENIQSSSVARVLIDFISRHGIMQTLYSDRGSNFISAAMNEVYEKLGISKQQTLAYNPQGNGLVERLNKTLIDTLSHLVSEKQEDWCQHVPLALMAFRNAHHRSIQETPAFLVYGRDLQMPYDLIFRDQVRTYSDTPSFATQLVNRLQSSFALVKQHLEKSAEEVSKHQIKLPKSKQISVGDLVYLHTPKIRIHTSKNWLN</sequence>
<dbReference type="GO" id="GO:0004190">
    <property type="term" value="F:aspartic-type endopeptidase activity"/>
    <property type="evidence" value="ECO:0007669"/>
    <property type="project" value="InterPro"/>
</dbReference>
<dbReference type="Pfam" id="PF17921">
    <property type="entry name" value="Integrase_H2C2"/>
    <property type="match status" value="1"/>
</dbReference>
<feature type="domain" description="Reverse transcriptase" evidence="11">
    <location>
        <begin position="783"/>
        <end position="962"/>
    </location>
</feature>
<dbReference type="InterPro" id="IPR043502">
    <property type="entry name" value="DNA/RNA_pol_sf"/>
</dbReference>
<dbReference type="CDD" id="cd01647">
    <property type="entry name" value="RT_LTR"/>
    <property type="match status" value="1"/>
</dbReference>